<reference evidence="5 6" key="1">
    <citation type="submission" date="2020-02" db="EMBL/GenBank/DDBJ databases">
        <authorList>
            <person name="Li X.-J."/>
            <person name="Han X.-M."/>
        </authorList>
    </citation>
    <scope>NUCLEOTIDE SEQUENCE [LARGE SCALE GENOMIC DNA]</scope>
    <source>
        <strain evidence="5 6">CCTCC AB 2017055</strain>
    </source>
</reference>
<feature type="chain" id="PRO_5026797132" evidence="4">
    <location>
        <begin position="22"/>
        <end position="421"/>
    </location>
</feature>
<comment type="similarity">
    <text evidence="1">Belongs to the bacterial solute-binding protein 1 family.</text>
</comment>
<organism evidence="5 6">
    <name type="scientific">Phytoactinopolyspora halotolerans</name>
    <dbReference type="NCBI Taxonomy" id="1981512"/>
    <lineage>
        <taxon>Bacteria</taxon>
        <taxon>Bacillati</taxon>
        <taxon>Actinomycetota</taxon>
        <taxon>Actinomycetes</taxon>
        <taxon>Jiangellales</taxon>
        <taxon>Jiangellaceae</taxon>
        <taxon>Phytoactinopolyspora</taxon>
    </lineage>
</organism>
<dbReference type="GO" id="GO:0015768">
    <property type="term" value="P:maltose transport"/>
    <property type="evidence" value="ECO:0007669"/>
    <property type="project" value="TreeGrafter"/>
</dbReference>
<dbReference type="GO" id="GO:0055052">
    <property type="term" value="C:ATP-binding cassette (ABC) transporter complex, substrate-binding subunit-containing"/>
    <property type="evidence" value="ECO:0007669"/>
    <property type="project" value="TreeGrafter"/>
</dbReference>
<protein>
    <submittedName>
        <fullName evidence="5">Sugar ABC transporter substrate-binding protein</fullName>
    </submittedName>
</protein>
<evidence type="ECO:0000313" key="5">
    <source>
        <dbReference type="EMBL" id="NED98989.1"/>
    </source>
</evidence>
<dbReference type="SUPFAM" id="SSF53850">
    <property type="entry name" value="Periplasmic binding protein-like II"/>
    <property type="match status" value="1"/>
</dbReference>
<dbReference type="Gene3D" id="3.40.190.10">
    <property type="entry name" value="Periplasmic binding protein-like II"/>
    <property type="match status" value="1"/>
</dbReference>
<dbReference type="PANTHER" id="PTHR30061:SF50">
    <property type="entry name" value="MALTOSE_MALTODEXTRIN-BINDING PERIPLASMIC PROTEIN"/>
    <property type="match status" value="1"/>
</dbReference>
<dbReference type="PROSITE" id="PS51257">
    <property type="entry name" value="PROKAR_LIPOPROTEIN"/>
    <property type="match status" value="1"/>
</dbReference>
<dbReference type="GO" id="GO:0042956">
    <property type="term" value="P:maltodextrin transmembrane transport"/>
    <property type="evidence" value="ECO:0007669"/>
    <property type="project" value="TreeGrafter"/>
</dbReference>
<dbReference type="Pfam" id="PF01547">
    <property type="entry name" value="SBP_bac_1"/>
    <property type="match status" value="1"/>
</dbReference>
<evidence type="ECO:0000256" key="2">
    <source>
        <dbReference type="ARBA" id="ARBA00022448"/>
    </source>
</evidence>
<dbReference type="RefSeq" id="WP_163731958.1">
    <property type="nucleotide sequence ID" value="NZ_JAAGOA010000001.1"/>
</dbReference>
<keyword evidence="6" id="KW-1185">Reference proteome</keyword>
<comment type="caution">
    <text evidence="5">The sequence shown here is derived from an EMBL/GenBank/DDBJ whole genome shotgun (WGS) entry which is preliminary data.</text>
</comment>
<feature type="signal peptide" evidence="4">
    <location>
        <begin position="1"/>
        <end position="21"/>
    </location>
</feature>
<dbReference type="EMBL" id="JAAGOA010000001">
    <property type="protein sequence ID" value="NED98989.1"/>
    <property type="molecule type" value="Genomic_DNA"/>
</dbReference>
<accession>A0A6L9S4N4</accession>
<dbReference type="PANTHER" id="PTHR30061">
    <property type="entry name" value="MALTOSE-BINDING PERIPLASMIC PROTEIN"/>
    <property type="match status" value="1"/>
</dbReference>
<evidence type="ECO:0000256" key="3">
    <source>
        <dbReference type="ARBA" id="ARBA00022729"/>
    </source>
</evidence>
<dbReference type="CDD" id="cd13585">
    <property type="entry name" value="PBP2_TMBP_like"/>
    <property type="match status" value="1"/>
</dbReference>
<evidence type="ECO:0000256" key="1">
    <source>
        <dbReference type="ARBA" id="ARBA00008520"/>
    </source>
</evidence>
<evidence type="ECO:0000313" key="6">
    <source>
        <dbReference type="Proteomes" id="UP000475214"/>
    </source>
</evidence>
<evidence type="ECO:0000256" key="4">
    <source>
        <dbReference type="SAM" id="SignalP"/>
    </source>
</evidence>
<keyword evidence="2" id="KW-0813">Transport</keyword>
<sequence>MRTRQVLMTSAALSTLMLASACGGDDGDDTNTGSAEPGEVSGSVTMWTYPVIADETEHRTFWDDTVEAFGEEYPNVDVTVEIFPWADRDQALSTAIAGNSAPDVVYLIPDQLPGYARNLEPLDDYLSDEAKADYVPNALEAATIDGQLMGAPILASAVTLSCNKAVFDDVGQSEYPETWDDLREMAPTFKDAGYYMFAYSGHVDQTLNLTFYPLLWQAGGDVFNEDGTEVTFNSEAGVEALTFLQEMVEGGYVPEDLLTGNPPIEQTKLAQGKVACQWHSEGKHLTDFWGEENIVVLPPLTNTEQVAYGTVGSLSMLASAEDKDAAGAWISFVTDAERAAEYDEASGFLPVKESTGSLYEGDPLLGEAEKYVDLTTVGPLHQSAREVMGVLAPEIQAVLIGEKEPQQALDDAAAAAQSVLR</sequence>
<dbReference type="GO" id="GO:1901982">
    <property type="term" value="F:maltose binding"/>
    <property type="evidence" value="ECO:0007669"/>
    <property type="project" value="TreeGrafter"/>
</dbReference>
<keyword evidence="3 4" id="KW-0732">Signal</keyword>
<proteinExistence type="inferred from homology"/>
<dbReference type="InterPro" id="IPR006059">
    <property type="entry name" value="SBP"/>
</dbReference>
<dbReference type="Proteomes" id="UP000475214">
    <property type="component" value="Unassembled WGS sequence"/>
</dbReference>
<dbReference type="AlphaFoldDB" id="A0A6L9S4N4"/>
<gene>
    <name evidence="5" type="ORF">G1H10_02270</name>
</gene>
<name>A0A6L9S4N4_9ACTN</name>